<dbReference type="Gene3D" id="3.50.50.60">
    <property type="entry name" value="FAD/NAD(P)-binding domain"/>
    <property type="match status" value="1"/>
</dbReference>
<dbReference type="RefSeq" id="WP_379313501.1">
    <property type="nucleotide sequence ID" value="NZ_JBHUKY010000072.1"/>
</dbReference>
<name>A0ABW5FFW9_9BACL</name>
<proteinExistence type="predicted"/>
<protein>
    <submittedName>
        <fullName evidence="2">Flavin-containing monooxygenase</fullName>
        <ecNumber evidence="2">1.14.13.-</ecNumber>
    </submittedName>
</protein>
<dbReference type="InterPro" id="IPR050982">
    <property type="entry name" value="Auxin_biosynth/cation_transpt"/>
</dbReference>
<dbReference type="EMBL" id="JBHUKY010000072">
    <property type="protein sequence ID" value="MFD2413579.1"/>
    <property type="molecule type" value="Genomic_DNA"/>
</dbReference>
<dbReference type="InterPro" id="IPR036188">
    <property type="entry name" value="FAD/NAD-bd_sf"/>
</dbReference>
<keyword evidence="3" id="KW-1185">Reference proteome</keyword>
<gene>
    <name evidence="2" type="ORF">ACFSX3_27290</name>
</gene>
<dbReference type="PRINTS" id="PR00469">
    <property type="entry name" value="PNDRDTASEII"/>
</dbReference>
<dbReference type="InterPro" id="IPR000960">
    <property type="entry name" value="Flavin_mOase"/>
</dbReference>
<dbReference type="PIRSF" id="PIRSF000332">
    <property type="entry name" value="FMO"/>
    <property type="match status" value="1"/>
</dbReference>
<keyword evidence="2" id="KW-0503">Monooxygenase</keyword>
<organism evidence="2 3">
    <name type="scientific">Paenibacillus rhizoplanae</name>
    <dbReference type="NCBI Taxonomy" id="1917181"/>
    <lineage>
        <taxon>Bacteria</taxon>
        <taxon>Bacillati</taxon>
        <taxon>Bacillota</taxon>
        <taxon>Bacilli</taxon>
        <taxon>Bacillales</taxon>
        <taxon>Paenibacillaceae</taxon>
        <taxon>Paenibacillus</taxon>
    </lineage>
</organism>
<evidence type="ECO:0000313" key="2">
    <source>
        <dbReference type="EMBL" id="MFD2413579.1"/>
    </source>
</evidence>
<accession>A0ABW5FFW9</accession>
<dbReference type="Proteomes" id="UP001597448">
    <property type="component" value="Unassembled WGS sequence"/>
</dbReference>
<dbReference type="EC" id="1.14.13.-" evidence="2"/>
<dbReference type="PANTHER" id="PTHR43539:SF78">
    <property type="entry name" value="FLAVIN-CONTAINING MONOOXYGENASE"/>
    <property type="match status" value="1"/>
</dbReference>
<dbReference type="SUPFAM" id="SSF51905">
    <property type="entry name" value="FAD/NAD(P)-binding domain"/>
    <property type="match status" value="2"/>
</dbReference>
<reference evidence="3" key="1">
    <citation type="journal article" date="2019" name="Int. J. Syst. Evol. Microbiol.">
        <title>The Global Catalogue of Microorganisms (GCM) 10K type strain sequencing project: providing services to taxonomists for standard genome sequencing and annotation.</title>
        <authorList>
            <consortium name="The Broad Institute Genomics Platform"/>
            <consortium name="The Broad Institute Genome Sequencing Center for Infectious Disease"/>
            <person name="Wu L."/>
            <person name="Ma J."/>
        </authorList>
    </citation>
    <scope>NUCLEOTIDE SEQUENCE [LARGE SCALE GENOMIC DNA]</scope>
    <source>
        <strain evidence="3">CCM 8725</strain>
    </source>
</reference>
<dbReference type="GO" id="GO:0004497">
    <property type="term" value="F:monooxygenase activity"/>
    <property type="evidence" value="ECO:0007669"/>
    <property type="project" value="UniProtKB-KW"/>
</dbReference>
<evidence type="ECO:0000256" key="1">
    <source>
        <dbReference type="ARBA" id="ARBA00023002"/>
    </source>
</evidence>
<dbReference type="PRINTS" id="PR00368">
    <property type="entry name" value="FADPNR"/>
</dbReference>
<comment type="caution">
    <text evidence="2">The sequence shown here is derived from an EMBL/GenBank/DDBJ whole genome shotgun (WGS) entry which is preliminary data.</text>
</comment>
<evidence type="ECO:0000313" key="3">
    <source>
        <dbReference type="Proteomes" id="UP001597448"/>
    </source>
</evidence>
<dbReference type="Pfam" id="PF13738">
    <property type="entry name" value="Pyr_redox_3"/>
    <property type="match status" value="1"/>
</dbReference>
<sequence>MDILQKTLDAVVVGGGQAGLASGYHLQKAGLNYMILEAGEQPAGSWPQYYDSLKLFSPARYSSLPGYPFPKAPNEYPLRDEVITYLRQYAEKIKLPIMVNQKVAQIEFGYGDFDVITSAGDRFRSKTLISASGSFHHPHLPSLPGADSFQGRILHSSDYKHPESFLGKRVVVVGRGNSGVQIAVELANHANVSLAVQQPVRFTPQRILGLDLHFWLKITGIDTFPFYRIGKEPPSPISVFDLGGYRKKMDNGNPDQRTMFSAFSPEGVIWEDGEREAIDVVIFATGYRPNIPFLGGTGALASDGRPLHVAGVSTEVPGLYYVGLSNQRSFASATVRGVGADAKYIVRNIKRFLKK</sequence>
<keyword evidence="1 2" id="KW-0560">Oxidoreductase</keyword>
<dbReference type="PANTHER" id="PTHR43539">
    <property type="entry name" value="FLAVIN-BINDING MONOOXYGENASE-LIKE PROTEIN (AFU_ORTHOLOGUE AFUA_4G09220)"/>
    <property type="match status" value="1"/>
</dbReference>